<evidence type="ECO:0000313" key="9">
    <source>
        <dbReference type="EMBL" id="SIR05383.1"/>
    </source>
</evidence>
<comment type="catalytic activity">
    <reaction evidence="8">
        <text>(7R,8S)-7,8-diammoniononanoate + CO2 + ATP = (4R,5S)-dethiobiotin + ADP + phosphate + 3 H(+)</text>
        <dbReference type="Rhea" id="RHEA:15805"/>
        <dbReference type="ChEBI" id="CHEBI:15378"/>
        <dbReference type="ChEBI" id="CHEBI:16526"/>
        <dbReference type="ChEBI" id="CHEBI:30616"/>
        <dbReference type="ChEBI" id="CHEBI:43474"/>
        <dbReference type="ChEBI" id="CHEBI:149469"/>
        <dbReference type="ChEBI" id="CHEBI:149473"/>
        <dbReference type="ChEBI" id="CHEBI:456216"/>
        <dbReference type="EC" id="6.3.3.3"/>
    </reaction>
</comment>
<keyword evidence="6 8" id="KW-0067">ATP-binding</keyword>
<dbReference type="HAMAP" id="MF_00336">
    <property type="entry name" value="BioD"/>
    <property type="match status" value="1"/>
</dbReference>
<dbReference type="NCBIfam" id="TIGR00347">
    <property type="entry name" value="bioD"/>
    <property type="match status" value="1"/>
</dbReference>
<keyword evidence="4 8" id="KW-0547">Nucleotide-binding</keyword>
<keyword evidence="7 8" id="KW-0460">Magnesium</keyword>
<feature type="binding site" evidence="8">
    <location>
        <begin position="15"/>
        <end position="20"/>
    </location>
    <ligand>
        <name>ATP</name>
        <dbReference type="ChEBI" id="CHEBI:30616"/>
    </ligand>
</feature>
<dbReference type="GO" id="GO:0005829">
    <property type="term" value="C:cytosol"/>
    <property type="evidence" value="ECO:0007669"/>
    <property type="project" value="TreeGrafter"/>
</dbReference>
<comment type="subunit">
    <text evidence="8">Homodimer.</text>
</comment>
<evidence type="ECO:0000256" key="4">
    <source>
        <dbReference type="ARBA" id="ARBA00022741"/>
    </source>
</evidence>
<dbReference type="GO" id="GO:0000287">
    <property type="term" value="F:magnesium ion binding"/>
    <property type="evidence" value="ECO:0007669"/>
    <property type="project" value="UniProtKB-UniRule"/>
</dbReference>
<dbReference type="PANTHER" id="PTHR43210">
    <property type="entry name" value="DETHIOBIOTIN SYNTHETASE"/>
    <property type="match status" value="1"/>
</dbReference>
<name>A0A1N6XSW9_9RHOO</name>
<feature type="binding site" evidence="8">
    <location>
        <position position="57"/>
    </location>
    <ligand>
        <name>ATP</name>
        <dbReference type="ChEBI" id="CHEBI:30616"/>
    </ligand>
</feature>
<organism evidence="9 10">
    <name type="scientific">Aromatoleum tolulyticum</name>
    <dbReference type="NCBI Taxonomy" id="34027"/>
    <lineage>
        <taxon>Bacteria</taxon>
        <taxon>Pseudomonadati</taxon>
        <taxon>Pseudomonadota</taxon>
        <taxon>Betaproteobacteria</taxon>
        <taxon>Rhodocyclales</taxon>
        <taxon>Rhodocyclaceae</taxon>
        <taxon>Aromatoleum</taxon>
    </lineage>
</organism>
<feature type="binding site" evidence="8">
    <location>
        <begin position="178"/>
        <end position="179"/>
    </location>
    <ligand>
        <name>ATP</name>
        <dbReference type="ChEBI" id="CHEBI:30616"/>
    </ligand>
</feature>
<protein>
    <recommendedName>
        <fullName evidence="8">ATP-dependent dethiobiotin synthetase BioD</fullName>
        <ecNumber evidence="8">6.3.3.3</ecNumber>
    </recommendedName>
    <alternativeName>
        <fullName evidence="8">DTB synthetase</fullName>
        <shortName evidence="8">DTBS</shortName>
    </alternativeName>
    <alternativeName>
        <fullName evidence="8">Dethiobiotin synthase</fullName>
    </alternativeName>
</protein>
<comment type="caution">
    <text evidence="8">Lacks conserved residue(s) required for the propagation of feature annotation.</text>
</comment>
<comment type="function">
    <text evidence="8">Catalyzes a mechanistically unusual reaction, the ATP-dependent insertion of CO2 between the N7 and N8 nitrogen atoms of 7,8-diaminopelargonic acid (DAPA, also called 7,8-diammoniononanoate) to form a ureido ring.</text>
</comment>
<dbReference type="Pfam" id="PF13500">
    <property type="entry name" value="AAA_26"/>
    <property type="match status" value="1"/>
</dbReference>
<evidence type="ECO:0000313" key="10">
    <source>
        <dbReference type="Proteomes" id="UP000186819"/>
    </source>
</evidence>
<dbReference type="RefSeq" id="WP_076602834.1">
    <property type="nucleotide sequence ID" value="NZ_FTMD01000009.1"/>
</dbReference>
<proteinExistence type="inferred from homology"/>
<evidence type="ECO:0000256" key="6">
    <source>
        <dbReference type="ARBA" id="ARBA00022840"/>
    </source>
</evidence>
<dbReference type="InterPro" id="IPR027417">
    <property type="entry name" value="P-loop_NTPase"/>
</dbReference>
<keyword evidence="1 8" id="KW-0963">Cytoplasm</keyword>
<comment type="pathway">
    <text evidence="8">Cofactor biosynthesis; biotin biosynthesis; biotin from 7,8-diaminononanoate: step 1/2.</text>
</comment>
<dbReference type="UniPathway" id="UPA00078">
    <property type="reaction ID" value="UER00161"/>
</dbReference>
<feature type="binding site" evidence="8">
    <location>
        <begin position="118"/>
        <end position="121"/>
    </location>
    <ligand>
        <name>ATP</name>
        <dbReference type="ChEBI" id="CHEBI:30616"/>
    </ligand>
</feature>
<keyword evidence="2 8" id="KW-0436">Ligase</keyword>
<dbReference type="GO" id="GO:0009102">
    <property type="term" value="P:biotin biosynthetic process"/>
    <property type="evidence" value="ECO:0007669"/>
    <property type="project" value="UniProtKB-UniRule"/>
</dbReference>
<keyword evidence="5 8" id="KW-0093">Biotin biosynthesis</keyword>
<feature type="active site" evidence="8">
    <location>
        <position position="40"/>
    </location>
</feature>
<dbReference type="FunFam" id="3.40.50.300:FF:000292">
    <property type="entry name" value="ATP-dependent dethiobiotin synthetase BioD"/>
    <property type="match status" value="1"/>
</dbReference>
<dbReference type="EC" id="6.3.3.3" evidence="8"/>
<dbReference type="InterPro" id="IPR004472">
    <property type="entry name" value="DTB_synth_BioD"/>
</dbReference>
<evidence type="ECO:0000256" key="7">
    <source>
        <dbReference type="ARBA" id="ARBA00022842"/>
    </source>
</evidence>
<dbReference type="GO" id="GO:0042803">
    <property type="term" value="F:protein homodimerization activity"/>
    <property type="evidence" value="ECO:0007669"/>
    <property type="project" value="UniProtKB-ARBA"/>
</dbReference>
<accession>A0A1N6XSW9</accession>
<comment type="similarity">
    <text evidence="8">Belongs to the dethiobiotin synthetase family.</text>
</comment>
<evidence type="ECO:0000256" key="1">
    <source>
        <dbReference type="ARBA" id="ARBA00022490"/>
    </source>
</evidence>
<reference evidence="10" key="1">
    <citation type="submission" date="2017-01" db="EMBL/GenBank/DDBJ databases">
        <authorList>
            <person name="Varghese N."/>
            <person name="Submissions S."/>
        </authorList>
    </citation>
    <scope>NUCLEOTIDE SEQUENCE [LARGE SCALE GENOMIC DNA]</scope>
    <source>
        <strain evidence="10">ATCC 51758</strain>
    </source>
</reference>
<dbReference type="CDD" id="cd03109">
    <property type="entry name" value="DTBS"/>
    <property type="match status" value="1"/>
</dbReference>
<dbReference type="STRING" id="34027.SAMN05421829_109107"/>
<sequence>MTERRAWFLTGTDTEIGKTFVTCALLHAARAAGHSAVGMKPIAAGADLVDGERVNEDAARIRAAGSFDPGLRVLNPYCLASPIAPHIAAAEEGVRIEPARILRAFEELAVRADVIIVEGVGGFRVPLDERYDTADLAVDFALPVILVVGMRLGCINHALLTVDALAARGLRLAGWIANRVDPAMLRFDENLAALQARIPAPLLGVVPHVPDGDPAKAAGALRLPD</sequence>
<dbReference type="AlphaFoldDB" id="A0A1N6XSW9"/>
<comment type="subcellular location">
    <subcellularLocation>
        <location evidence="8">Cytoplasm</location>
    </subcellularLocation>
</comment>
<evidence type="ECO:0000256" key="5">
    <source>
        <dbReference type="ARBA" id="ARBA00022756"/>
    </source>
</evidence>
<feature type="binding site" evidence="8">
    <location>
        <position position="19"/>
    </location>
    <ligand>
        <name>Mg(2+)</name>
        <dbReference type="ChEBI" id="CHEBI:18420"/>
    </ligand>
</feature>
<keyword evidence="3 8" id="KW-0479">Metal-binding</keyword>
<dbReference type="SUPFAM" id="SSF52540">
    <property type="entry name" value="P-loop containing nucleoside triphosphate hydrolases"/>
    <property type="match status" value="1"/>
</dbReference>
<dbReference type="PANTHER" id="PTHR43210:SF5">
    <property type="entry name" value="DETHIOBIOTIN SYNTHETASE"/>
    <property type="match status" value="1"/>
</dbReference>
<keyword evidence="10" id="KW-1185">Reference proteome</keyword>
<evidence type="ECO:0000256" key="3">
    <source>
        <dbReference type="ARBA" id="ARBA00022723"/>
    </source>
</evidence>
<dbReference type="Gene3D" id="3.40.50.300">
    <property type="entry name" value="P-loop containing nucleotide triphosphate hydrolases"/>
    <property type="match status" value="1"/>
</dbReference>
<gene>
    <name evidence="8" type="primary">bioD</name>
    <name evidence="9" type="ORF">SAMN05421829_109107</name>
</gene>
<dbReference type="Proteomes" id="UP000186819">
    <property type="component" value="Unassembled WGS sequence"/>
</dbReference>
<comment type="cofactor">
    <cofactor evidence="8">
        <name>Mg(2+)</name>
        <dbReference type="ChEBI" id="CHEBI:18420"/>
    </cofactor>
</comment>
<feature type="binding site" evidence="8">
    <location>
        <begin position="207"/>
        <end position="209"/>
    </location>
    <ligand>
        <name>ATP</name>
        <dbReference type="ChEBI" id="CHEBI:30616"/>
    </ligand>
</feature>
<dbReference type="OrthoDB" id="9802097at2"/>
<dbReference type="GO" id="GO:0005524">
    <property type="term" value="F:ATP binding"/>
    <property type="evidence" value="ECO:0007669"/>
    <property type="project" value="UniProtKB-UniRule"/>
</dbReference>
<feature type="binding site" evidence="8">
    <location>
        <position position="118"/>
    </location>
    <ligand>
        <name>Mg(2+)</name>
        <dbReference type="ChEBI" id="CHEBI:18420"/>
    </ligand>
</feature>
<dbReference type="PIRSF" id="PIRSF006755">
    <property type="entry name" value="DTB_synth"/>
    <property type="match status" value="1"/>
</dbReference>
<evidence type="ECO:0000256" key="2">
    <source>
        <dbReference type="ARBA" id="ARBA00022598"/>
    </source>
</evidence>
<dbReference type="GO" id="GO:0004141">
    <property type="term" value="F:dethiobiotin synthase activity"/>
    <property type="evidence" value="ECO:0007669"/>
    <property type="project" value="UniProtKB-UniRule"/>
</dbReference>
<dbReference type="EMBL" id="FTMD01000009">
    <property type="protein sequence ID" value="SIR05383.1"/>
    <property type="molecule type" value="Genomic_DNA"/>
</dbReference>
<feature type="binding site" evidence="8">
    <location>
        <position position="57"/>
    </location>
    <ligand>
        <name>Mg(2+)</name>
        <dbReference type="ChEBI" id="CHEBI:18420"/>
    </ligand>
</feature>
<evidence type="ECO:0000256" key="8">
    <source>
        <dbReference type="HAMAP-Rule" id="MF_00336"/>
    </source>
</evidence>